<reference evidence="2" key="1">
    <citation type="submission" date="2020-11" db="EMBL/GenBank/DDBJ databases">
        <title>Adaptations for nitrogen fixation in a non-lichenized fungal sporocarp promotes dispersal by wood-feeding termites.</title>
        <authorList>
            <consortium name="DOE Joint Genome Institute"/>
            <person name="Koch R.A."/>
            <person name="Yoon G."/>
            <person name="Arayal U."/>
            <person name="Lail K."/>
            <person name="Amirebrahimi M."/>
            <person name="Labutti K."/>
            <person name="Lipzen A."/>
            <person name="Riley R."/>
            <person name="Barry K."/>
            <person name="Henrissat B."/>
            <person name="Grigoriev I.V."/>
            <person name="Herr J.R."/>
            <person name="Aime M.C."/>
        </authorList>
    </citation>
    <scope>NUCLEOTIDE SEQUENCE</scope>
    <source>
        <strain evidence="2">MCA 3950</strain>
    </source>
</reference>
<name>A0A9P7VP31_9AGAR</name>
<dbReference type="EMBL" id="MU250542">
    <property type="protein sequence ID" value="KAG7444012.1"/>
    <property type="molecule type" value="Genomic_DNA"/>
</dbReference>
<accession>A0A9P7VP31</accession>
<dbReference type="InterPro" id="IPR036188">
    <property type="entry name" value="FAD/NAD-bd_sf"/>
</dbReference>
<proteinExistence type="predicted"/>
<evidence type="ECO:0000313" key="3">
    <source>
        <dbReference type="Proteomes" id="UP000812287"/>
    </source>
</evidence>
<dbReference type="Proteomes" id="UP000812287">
    <property type="component" value="Unassembled WGS sequence"/>
</dbReference>
<keyword evidence="1" id="KW-1133">Transmembrane helix</keyword>
<keyword evidence="3" id="KW-1185">Reference proteome</keyword>
<sequence length="556" mass="63198">MLFLERALRQRFLLKQTCVLDVDTLGRRLPDKKIQGTAVVCGGSIAGLTAACVCHDHFEDVIIVEPEAWLSSSDAKRTDAWNQENKRTRIMQYESFHLLLAIGYISLERLFPNLADECKSSSTRIGPNYPHLHMWGSKAMTPYKEYGGCLTKTLYLGRSGLETFLRRIILSGDYKDVRQVIGTVVGVSRDVSNPHFIDKVTVRSPDGDMTDIGASLVVGRTRFRFHICFFSNLFHHRLEGYGISDTYAKNQSPLDKLKISYNQKVLYSTLQLHVNPELGRKLPGLPVPYDICGVIYMFIPDATKEKRCIFSQKIDGDFIQLCFSITGSNDNELPKTLEEAKAWARSLITEVPIPEEWFAMLDMLEEVQDTMVCSQVRFAPSTWIKYEKGVNLPSNWIASGDSVMRVNPNFGQGLSKAIHGAICLNKLMQTVPVSLPKDFSKKYFRIHADKIEPLWCVPVILSQCSIRKLIYGVTFRNTTKVFDYAFATTVPVPGETLSEGAWLRWYMKKLTDLSFTDAQAGSALWHFRVLLAPPIYLFQLSLMFKVMWNLIRAPRR</sequence>
<feature type="transmembrane region" description="Helical" evidence="1">
    <location>
        <begin position="525"/>
        <end position="548"/>
    </location>
</feature>
<organism evidence="2 3">
    <name type="scientific">Guyanagaster necrorhizus</name>
    <dbReference type="NCBI Taxonomy" id="856835"/>
    <lineage>
        <taxon>Eukaryota</taxon>
        <taxon>Fungi</taxon>
        <taxon>Dikarya</taxon>
        <taxon>Basidiomycota</taxon>
        <taxon>Agaricomycotina</taxon>
        <taxon>Agaricomycetes</taxon>
        <taxon>Agaricomycetidae</taxon>
        <taxon>Agaricales</taxon>
        <taxon>Marasmiineae</taxon>
        <taxon>Physalacriaceae</taxon>
        <taxon>Guyanagaster</taxon>
    </lineage>
</organism>
<dbReference type="SUPFAM" id="SSF51905">
    <property type="entry name" value="FAD/NAD(P)-binding domain"/>
    <property type="match status" value="1"/>
</dbReference>
<evidence type="ECO:0000313" key="2">
    <source>
        <dbReference type="EMBL" id="KAG7444012.1"/>
    </source>
</evidence>
<comment type="caution">
    <text evidence="2">The sequence shown here is derived from an EMBL/GenBank/DDBJ whole genome shotgun (WGS) entry which is preliminary data.</text>
</comment>
<keyword evidence="1" id="KW-0472">Membrane</keyword>
<dbReference type="GeneID" id="66099761"/>
<dbReference type="AlphaFoldDB" id="A0A9P7VP31"/>
<keyword evidence="1" id="KW-0812">Transmembrane</keyword>
<dbReference type="OrthoDB" id="10051892at2759"/>
<protein>
    <submittedName>
        <fullName evidence="2">Uncharacterized protein</fullName>
    </submittedName>
</protein>
<evidence type="ECO:0000256" key="1">
    <source>
        <dbReference type="SAM" id="Phobius"/>
    </source>
</evidence>
<dbReference type="RefSeq" id="XP_043037512.1">
    <property type="nucleotide sequence ID" value="XM_043177474.1"/>
</dbReference>
<gene>
    <name evidence="2" type="ORF">BT62DRAFT_1008700</name>
</gene>